<dbReference type="AlphaFoldDB" id="A0A2A5AXR1"/>
<dbReference type="EMBL" id="NVVJ01000031">
    <property type="protein sequence ID" value="PCJ24049.1"/>
    <property type="molecule type" value="Genomic_DNA"/>
</dbReference>
<dbReference type="Gene3D" id="3.90.1170.50">
    <property type="entry name" value="Aldehyde oxidase/xanthine dehydrogenase, a/b hammerhead"/>
    <property type="match status" value="1"/>
</dbReference>
<keyword evidence="2" id="KW-0500">Molybdenum</keyword>
<dbReference type="PANTHER" id="PTHR11908:SF132">
    <property type="entry name" value="ALDEHYDE OXIDASE 1-RELATED"/>
    <property type="match status" value="1"/>
</dbReference>
<evidence type="ECO:0000313" key="6">
    <source>
        <dbReference type="Proteomes" id="UP000218327"/>
    </source>
</evidence>
<comment type="caution">
    <text evidence="5">The sequence shown here is derived from an EMBL/GenBank/DDBJ whole genome shotgun (WGS) entry which is preliminary data.</text>
</comment>
<dbReference type="Proteomes" id="UP000218327">
    <property type="component" value="Unassembled WGS sequence"/>
</dbReference>
<dbReference type="InterPro" id="IPR037165">
    <property type="entry name" value="AldOxase/xan_DH_Mopterin-bd_sf"/>
</dbReference>
<name>A0A2A5AXR1_9GAMM</name>
<dbReference type="SUPFAM" id="SSF56003">
    <property type="entry name" value="Molybdenum cofactor-binding domain"/>
    <property type="match status" value="1"/>
</dbReference>
<dbReference type="Gene3D" id="3.30.365.10">
    <property type="entry name" value="Aldehyde oxidase/xanthine dehydrogenase, molybdopterin binding domain"/>
    <property type="match status" value="4"/>
</dbReference>
<evidence type="ECO:0000259" key="4">
    <source>
        <dbReference type="SMART" id="SM01008"/>
    </source>
</evidence>
<feature type="domain" description="Aldehyde oxidase/xanthine dehydrogenase a/b hammerhead" evidence="4">
    <location>
        <begin position="20"/>
        <end position="121"/>
    </location>
</feature>
<dbReference type="Pfam" id="PF02738">
    <property type="entry name" value="MoCoBD_1"/>
    <property type="match status" value="1"/>
</dbReference>
<evidence type="ECO:0000256" key="2">
    <source>
        <dbReference type="ARBA" id="ARBA00022505"/>
    </source>
</evidence>
<dbReference type="Pfam" id="PF01315">
    <property type="entry name" value="Ald_Xan_dh_C"/>
    <property type="match status" value="1"/>
</dbReference>
<dbReference type="InterPro" id="IPR000674">
    <property type="entry name" value="Ald_Oxase/Xan_DH_a/b"/>
</dbReference>
<dbReference type="GO" id="GO:0005506">
    <property type="term" value="F:iron ion binding"/>
    <property type="evidence" value="ECO:0007669"/>
    <property type="project" value="InterPro"/>
</dbReference>
<dbReference type="InterPro" id="IPR036856">
    <property type="entry name" value="Ald_Oxase/Xan_DH_a/b_sf"/>
</dbReference>
<keyword evidence="3" id="KW-0560">Oxidoreductase</keyword>
<proteinExistence type="inferred from homology"/>
<dbReference type="SMART" id="SM01008">
    <property type="entry name" value="Ald_Xan_dh_C"/>
    <property type="match status" value="1"/>
</dbReference>
<dbReference type="GO" id="GO:0016491">
    <property type="term" value="F:oxidoreductase activity"/>
    <property type="evidence" value="ECO:0007669"/>
    <property type="project" value="UniProtKB-KW"/>
</dbReference>
<evidence type="ECO:0000256" key="1">
    <source>
        <dbReference type="ARBA" id="ARBA00006849"/>
    </source>
</evidence>
<dbReference type="SUPFAM" id="SSF54665">
    <property type="entry name" value="CO dehydrogenase molybdoprotein N-domain-like"/>
    <property type="match status" value="1"/>
</dbReference>
<comment type="similarity">
    <text evidence="1">Belongs to the xanthine dehydrogenase family.</text>
</comment>
<dbReference type="InterPro" id="IPR008274">
    <property type="entry name" value="AldOxase/xan_DH_MoCoBD1"/>
</dbReference>
<protein>
    <submittedName>
        <fullName evidence="5">Aldehyde oxidase</fullName>
    </submittedName>
</protein>
<evidence type="ECO:0000256" key="3">
    <source>
        <dbReference type="ARBA" id="ARBA00023002"/>
    </source>
</evidence>
<dbReference type="InterPro" id="IPR046867">
    <property type="entry name" value="AldOxase/xan_DH_MoCoBD2"/>
</dbReference>
<evidence type="ECO:0000313" key="5">
    <source>
        <dbReference type="EMBL" id="PCJ24049.1"/>
    </source>
</evidence>
<sequence length="811" mass="86134">MTFMHIGKDFVPPDVEGKVTGDAMYAEDFRREGMVFARLLTSPMASARIVSIDASAALRMDGVVGIITADDLPPSAPPANPMLASEYVTYIGQPILAIAAISEHIAENALDQIKIEFERRDFVTDPLDSLVEGGPNAYPEGNAMVLTAPEGDENTALVGEIQPVKWPAAEIDKLRLGKEPQGVTFTAGWEYGDLDAEFAKCDVIVEESFVTAGTPHQCMEPRTSMVYWENSKCYFHASTQSQSSVNNGLAAMLGIDPANICVINENTGGGFGSKGTSYPIMGVSGNLSRLLNRPVQLRITREEEFYIGIGRPGMQGWIKVGLKTDGSVAAVDVIIISDGGPTGQNSASSSAGHISVLFQPDAMRLRNIPIFTNTSPRGAQRGPGQNEMAAVLAPIMDKAANQLGIDRVAFRRLNAANSDSGIYADQGPVTSAFMREAIDKGAAMFDWQAKNNLPRRRGNKLVGIGVGQGYHGAGGYGYDGLVRIHPSGKIDIHSGVGNLGTYSYASTSRTVAEVLQCKWESCEIVHARTDSHLPHSSTQGGSNTIFTHSRANYVAAVDALNKLKEIAAGEFGGTADDYDIADERVFKTSDSTMSMSYGEAAQKAIELGGRYSGAEMPDDINPITQRAVAGLEGTGLIGVAKDNLERKGTPPGEIVGFVEIEIDVDTGKIEVIDYLAVADCGTIMHPQGFSQQMNGGGVWGIGMAAYERHVYDPQNGLPAGIGFNQGRLPSILDVPATMASAAADIPDPFNPMGGRGIGEPSQGCAVAAMTSAIADALDGHLFNRVPVTPDMIVNHLAQNTVDSVPLKLNTF</sequence>
<dbReference type="PANTHER" id="PTHR11908">
    <property type="entry name" value="XANTHINE DEHYDROGENASE"/>
    <property type="match status" value="1"/>
</dbReference>
<gene>
    <name evidence="5" type="ORF">COA96_10595</name>
</gene>
<organism evidence="5 6">
    <name type="scientific">SAR86 cluster bacterium</name>
    <dbReference type="NCBI Taxonomy" id="2030880"/>
    <lineage>
        <taxon>Bacteria</taxon>
        <taxon>Pseudomonadati</taxon>
        <taxon>Pseudomonadota</taxon>
        <taxon>Gammaproteobacteria</taxon>
        <taxon>SAR86 cluster</taxon>
    </lineage>
</organism>
<accession>A0A2A5AXR1</accession>
<reference evidence="6" key="1">
    <citation type="submission" date="2017-08" db="EMBL/GenBank/DDBJ databases">
        <title>A dynamic microbial community with high functional redundancy inhabits the cold, oxic subseafloor aquifer.</title>
        <authorList>
            <person name="Tully B.J."/>
            <person name="Wheat C.G."/>
            <person name="Glazer B.T."/>
            <person name="Huber J.A."/>
        </authorList>
    </citation>
    <scope>NUCLEOTIDE SEQUENCE [LARGE SCALE GENOMIC DNA]</scope>
</reference>
<dbReference type="Pfam" id="PF20256">
    <property type="entry name" value="MoCoBD_2"/>
    <property type="match status" value="1"/>
</dbReference>
<dbReference type="InterPro" id="IPR016208">
    <property type="entry name" value="Ald_Oxase/xanthine_DH-like"/>
</dbReference>